<proteinExistence type="inferred from homology"/>
<dbReference type="CDD" id="cd04670">
    <property type="entry name" value="NUDIX_ASFGF2_Nudt6"/>
    <property type="match status" value="1"/>
</dbReference>
<dbReference type="PANTHER" id="PTHR13994:SF13">
    <property type="entry name" value="FI03680P"/>
    <property type="match status" value="1"/>
</dbReference>
<dbReference type="FunFam" id="3.90.79.10:FF:000015">
    <property type="entry name" value="Nudix hydrolase 8"/>
    <property type="match status" value="1"/>
</dbReference>
<dbReference type="PRINTS" id="PR00502">
    <property type="entry name" value="NUDIXFAMILY"/>
</dbReference>
<sequence>MDSNSVQTSGLIENANNLLQGVADSFGGVKVTLAAEQWSSVEDFGKRLEDSVEYWKSLCKRGIWLKISLQETELIPEAVKHKFVFHHAQPSYVMMIRWLPSDEPNQLPGYSHTYIGVGGFVTNDNNQLLVIKEKYNHGKKPMWKLPGGHSDLGEELAETAKREVLEETGIKAEFVSILSFRHQHKYRFGLSDIYFVCHMKALTTEITACPQEIEECKWMDLDEYLVNPEVSDFNQKIARCFVQYRDGDPKPSIQPDPVWSSFQNVYQLLYSIHTEGSKPD</sequence>
<dbReference type="OrthoDB" id="447842at2759"/>
<evidence type="ECO:0000256" key="3">
    <source>
        <dbReference type="RuleBase" id="RU003476"/>
    </source>
</evidence>
<dbReference type="Gene3D" id="3.90.79.10">
    <property type="entry name" value="Nucleoside Triphosphate Pyrophosphohydrolase"/>
    <property type="match status" value="1"/>
</dbReference>
<evidence type="ECO:0000313" key="5">
    <source>
        <dbReference type="Proteomes" id="UP000694845"/>
    </source>
</evidence>
<dbReference type="GeneID" id="110987821"/>
<dbReference type="InterPro" id="IPR015797">
    <property type="entry name" value="NUDIX_hydrolase-like_dom_sf"/>
</dbReference>
<accession>A0A8B7ZT23</accession>
<dbReference type="Pfam" id="PF00293">
    <property type="entry name" value="NUDIX"/>
    <property type="match status" value="1"/>
</dbReference>
<dbReference type="PROSITE" id="PS00893">
    <property type="entry name" value="NUDIX_BOX"/>
    <property type="match status" value="1"/>
</dbReference>
<evidence type="ECO:0000313" key="6">
    <source>
        <dbReference type="RefSeq" id="XP_022106616.1"/>
    </source>
</evidence>
<dbReference type="Gene3D" id="3.40.630.30">
    <property type="match status" value="1"/>
</dbReference>
<dbReference type="Proteomes" id="UP000694845">
    <property type="component" value="Unplaced"/>
</dbReference>
<feature type="domain" description="Nudix hydrolase" evidence="4">
    <location>
        <begin position="112"/>
        <end position="243"/>
    </location>
</feature>
<name>A0A8B7ZT23_ACAPL</name>
<dbReference type="PROSITE" id="PS51462">
    <property type="entry name" value="NUDIX"/>
    <property type="match status" value="1"/>
</dbReference>
<dbReference type="RefSeq" id="XP_022106616.1">
    <property type="nucleotide sequence ID" value="XM_022250924.1"/>
</dbReference>
<dbReference type="InterPro" id="IPR020476">
    <property type="entry name" value="Nudix_hydrolase"/>
</dbReference>
<keyword evidence="5" id="KW-1185">Reference proteome</keyword>
<dbReference type="GO" id="GO:0047631">
    <property type="term" value="F:ADP-ribose diphosphatase activity"/>
    <property type="evidence" value="ECO:0007669"/>
    <property type="project" value="TreeGrafter"/>
</dbReference>
<dbReference type="InterPro" id="IPR000086">
    <property type="entry name" value="NUDIX_hydrolase_dom"/>
</dbReference>
<dbReference type="KEGG" id="aplc:110987821"/>
<dbReference type="InterPro" id="IPR020084">
    <property type="entry name" value="NUDIX_hydrolase_CS"/>
</dbReference>
<dbReference type="InterPro" id="IPR040618">
    <property type="entry name" value="Pre-Nudix"/>
</dbReference>
<dbReference type="InterPro" id="IPR003293">
    <property type="entry name" value="Nudix_hydrolase6-like"/>
</dbReference>
<comment type="similarity">
    <text evidence="1 3">Belongs to the Nudix hydrolase family.</text>
</comment>
<evidence type="ECO:0000259" key="4">
    <source>
        <dbReference type="PROSITE" id="PS51462"/>
    </source>
</evidence>
<organism evidence="5 6">
    <name type="scientific">Acanthaster planci</name>
    <name type="common">Crown-of-thorns starfish</name>
    <dbReference type="NCBI Taxonomy" id="133434"/>
    <lineage>
        <taxon>Eukaryota</taxon>
        <taxon>Metazoa</taxon>
        <taxon>Echinodermata</taxon>
        <taxon>Eleutherozoa</taxon>
        <taxon>Asterozoa</taxon>
        <taxon>Asteroidea</taxon>
        <taxon>Valvatacea</taxon>
        <taxon>Valvatida</taxon>
        <taxon>Acanthasteridae</taxon>
        <taxon>Acanthaster</taxon>
    </lineage>
</organism>
<gene>
    <name evidence="6" type="primary">LOC110987821</name>
</gene>
<evidence type="ECO:0000256" key="2">
    <source>
        <dbReference type="ARBA" id="ARBA00022801"/>
    </source>
</evidence>
<dbReference type="SUPFAM" id="SSF55811">
    <property type="entry name" value="Nudix"/>
    <property type="match status" value="1"/>
</dbReference>
<reference evidence="6" key="1">
    <citation type="submission" date="2025-08" db="UniProtKB">
        <authorList>
            <consortium name="RefSeq"/>
        </authorList>
    </citation>
    <scope>IDENTIFICATION</scope>
</reference>
<dbReference type="GO" id="GO:0035529">
    <property type="term" value="F:NADH pyrophosphatase activity"/>
    <property type="evidence" value="ECO:0007669"/>
    <property type="project" value="TreeGrafter"/>
</dbReference>
<keyword evidence="2 3" id="KW-0378">Hydrolase</keyword>
<dbReference type="PANTHER" id="PTHR13994">
    <property type="entry name" value="NUDIX HYDROLASE RELATED"/>
    <property type="match status" value="1"/>
</dbReference>
<dbReference type="GO" id="GO:0051287">
    <property type="term" value="F:NAD binding"/>
    <property type="evidence" value="ECO:0007669"/>
    <property type="project" value="TreeGrafter"/>
</dbReference>
<dbReference type="PRINTS" id="PR01356">
    <property type="entry name" value="GFGPROTEIN"/>
</dbReference>
<dbReference type="AlphaFoldDB" id="A0A8B7ZT23"/>
<dbReference type="Pfam" id="PF18290">
    <property type="entry name" value="Nudix_hydro"/>
    <property type="match status" value="1"/>
</dbReference>
<dbReference type="OMA" id="FRHTHNM"/>
<protein>
    <submittedName>
        <fullName evidence="6">Nucleoside diphosphate-linked moiety X motif 6-like</fullName>
    </submittedName>
</protein>
<evidence type="ECO:0000256" key="1">
    <source>
        <dbReference type="ARBA" id="ARBA00005582"/>
    </source>
</evidence>